<protein>
    <recommendedName>
        <fullName evidence="4">ATP synthase protein I</fullName>
    </recommendedName>
</protein>
<dbReference type="OrthoDB" id="5117309at2"/>
<feature type="transmembrane region" description="Helical" evidence="1">
    <location>
        <begin position="118"/>
        <end position="138"/>
    </location>
</feature>
<keyword evidence="3" id="KW-1185">Reference proteome</keyword>
<comment type="caution">
    <text evidence="2">The sequence shown here is derived from an EMBL/GenBank/DDBJ whole genome shotgun (WGS) entry which is preliminary data.</text>
</comment>
<dbReference type="EMBL" id="JACHBS010000001">
    <property type="protein sequence ID" value="MBB5618832.1"/>
    <property type="molecule type" value="Genomic_DNA"/>
</dbReference>
<feature type="transmembrane region" description="Helical" evidence="1">
    <location>
        <begin position="21"/>
        <end position="44"/>
    </location>
</feature>
<keyword evidence="1" id="KW-1133">Transmembrane helix</keyword>
<proteinExistence type="predicted"/>
<gene>
    <name evidence="2" type="ORF">BJ959_002328</name>
</gene>
<evidence type="ECO:0000256" key="1">
    <source>
        <dbReference type="SAM" id="Phobius"/>
    </source>
</evidence>
<feature type="transmembrane region" description="Helical" evidence="1">
    <location>
        <begin position="50"/>
        <end position="73"/>
    </location>
</feature>
<dbReference type="Proteomes" id="UP000552883">
    <property type="component" value="Unassembled WGS sequence"/>
</dbReference>
<keyword evidence="1" id="KW-0472">Membrane</keyword>
<evidence type="ECO:0000313" key="2">
    <source>
        <dbReference type="EMBL" id="MBB5618832.1"/>
    </source>
</evidence>
<reference evidence="2 3" key="1">
    <citation type="submission" date="2020-08" db="EMBL/GenBank/DDBJ databases">
        <title>Sequencing the genomes of 1000 actinobacteria strains.</title>
        <authorList>
            <person name="Klenk H.-P."/>
        </authorList>
    </citation>
    <scope>NUCLEOTIDE SEQUENCE [LARGE SCALE GENOMIC DNA]</scope>
    <source>
        <strain evidence="2 3">DSM 23889</strain>
    </source>
</reference>
<dbReference type="AlphaFoldDB" id="A0A840XK29"/>
<evidence type="ECO:0008006" key="4">
    <source>
        <dbReference type="Google" id="ProtNLM"/>
    </source>
</evidence>
<evidence type="ECO:0000313" key="3">
    <source>
        <dbReference type="Proteomes" id="UP000552883"/>
    </source>
</evidence>
<sequence>MTAARSNAERPSTAAPVLRRALVYGAGVSFAIAIVGSVVGALVAELEGMLSALIGAGMGFVFLGLTAASILLADRVTGSDLLSPAYFGIVIGAWIIKFIVFLVLVFSLRDAAFVEPTVLFFTLVAAVLGGLVIDIVAVTRSRVPYVSDVRLPGKDEIPDL</sequence>
<organism evidence="2 3">
    <name type="scientific">Microcella frigidaquae</name>
    <dbReference type="NCBI Taxonomy" id="424758"/>
    <lineage>
        <taxon>Bacteria</taxon>
        <taxon>Bacillati</taxon>
        <taxon>Actinomycetota</taxon>
        <taxon>Actinomycetes</taxon>
        <taxon>Micrococcales</taxon>
        <taxon>Microbacteriaceae</taxon>
        <taxon>Microcella</taxon>
    </lineage>
</organism>
<dbReference type="RefSeq" id="WP_153982396.1">
    <property type="nucleotide sequence ID" value="NZ_BAAANZ010000008.1"/>
</dbReference>
<name>A0A840XK29_9MICO</name>
<feature type="transmembrane region" description="Helical" evidence="1">
    <location>
        <begin position="85"/>
        <end position="106"/>
    </location>
</feature>
<accession>A0A840XK29</accession>
<keyword evidence="1" id="KW-0812">Transmembrane</keyword>